<evidence type="ECO:0000313" key="2">
    <source>
        <dbReference type="EMBL" id="KAJ2004396.1"/>
    </source>
</evidence>
<dbReference type="OrthoDB" id="2349272at2759"/>
<protein>
    <submittedName>
        <fullName evidence="2">Uncharacterized protein</fullName>
    </submittedName>
</protein>
<accession>A0A9W8EID6</accession>
<comment type="caution">
    <text evidence="2">The sequence shown here is derived from an EMBL/GenBank/DDBJ whole genome shotgun (WGS) entry which is preliminary data.</text>
</comment>
<feature type="chain" id="PRO_5040978415" evidence="1">
    <location>
        <begin position="21"/>
        <end position="326"/>
    </location>
</feature>
<proteinExistence type="predicted"/>
<reference evidence="2" key="1">
    <citation type="submission" date="2022-07" db="EMBL/GenBank/DDBJ databases">
        <title>Phylogenomic reconstructions and comparative analyses of Kickxellomycotina fungi.</title>
        <authorList>
            <person name="Reynolds N.K."/>
            <person name="Stajich J.E."/>
            <person name="Barry K."/>
            <person name="Grigoriev I.V."/>
            <person name="Crous P."/>
            <person name="Smith M.E."/>
        </authorList>
    </citation>
    <scope>NUCLEOTIDE SEQUENCE</scope>
    <source>
        <strain evidence="2">IMI 214461</strain>
    </source>
</reference>
<keyword evidence="1" id="KW-0732">Signal</keyword>
<name>A0A9W8EID6_9FUNG</name>
<evidence type="ECO:0000313" key="3">
    <source>
        <dbReference type="Proteomes" id="UP001150907"/>
    </source>
</evidence>
<gene>
    <name evidence="2" type="ORF">H4R26_002540</name>
</gene>
<organism evidence="2 3">
    <name type="scientific">Coemansia thaxteri</name>
    <dbReference type="NCBI Taxonomy" id="2663907"/>
    <lineage>
        <taxon>Eukaryota</taxon>
        <taxon>Fungi</taxon>
        <taxon>Fungi incertae sedis</taxon>
        <taxon>Zoopagomycota</taxon>
        <taxon>Kickxellomycotina</taxon>
        <taxon>Kickxellomycetes</taxon>
        <taxon>Kickxellales</taxon>
        <taxon>Kickxellaceae</taxon>
        <taxon>Coemansia</taxon>
    </lineage>
</organism>
<feature type="signal peptide" evidence="1">
    <location>
        <begin position="1"/>
        <end position="20"/>
    </location>
</feature>
<dbReference type="Proteomes" id="UP001150907">
    <property type="component" value="Unassembled WGS sequence"/>
</dbReference>
<keyword evidence="3" id="KW-1185">Reference proteome</keyword>
<dbReference type="EMBL" id="JANBQF010000157">
    <property type="protein sequence ID" value="KAJ2004396.1"/>
    <property type="molecule type" value="Genomic_DNA"/>
</dbReference>
<dbReference type="AlphaFoldDB" id="A0A9W8EID6"/>
<sequence>MKFTLAFGVVAALFSQGGLADKCPQPPAYSQAPVVSTPVSSAAISSAPVGPYSTLPMPSDFTLTPISYSSVQQYSTSVPQGPYSTRPMPSSYHQVISSPVFSTALMSVPTATPVFSTAPMPVPTVTPPVSPPSGAYQITQNQLNAAIPDRAGDNSCTAAPAAGECATNTQALAAINNALTKYGITKRGEAVAVIALMAYESANWAYNINHFPGRPGQGTRAMLMYNFVEKYAQSLHSAETAQALAGSGSATDIQNSVRALVLNNNDSFGSGFWYLTTQASAYHNSAGKLRDGNVADFEDYIVNGVGAGWSSDRQTTWAAVNAAIPV</sequence>
<evidence type="ECO:0000256" key="1">
    <source>
        <dbReference type="SAM" id="SignalP"/>
    </source>
</evidence>